<dbReference type="InterPro" id="IPR017850">
    <property type="entry name" value="Alkaline_phosphatase_core_sf"/>
</dbReference>
<feature type="binding site" evidence="6">
    <location>
        <position position="335"/>
    </location>
    <ligand>
        <name>Mn(2+)</name>
        <dbReference type="ChEBI" id="CHEBI:29035"/>
        <label>2</label>
    </ligand>
</feature>
<evidence type="ECO:0000259" key="8">
    <source>
        <dbReference type="Pfam" id="PF01676"/>
    </source>
</evidence>
<evidence type="ECO:0000256" key="2">
    <source>
        <dbReference type="ARBA" id="ARBA00022490"/>
    </source>
</evidence>
<keyword evidence="5 6" id="KW-0413">Isomerase</keyword>
<comment type="similarity">
    <text evidence="1 6">Belongs to the phosphopentomutase family.</text>
</comment>
<protein>
    <recommendedName>
        <fullName evidence="6 7">Phosphopentomutase</fullName>
        <ecNumber evidence="6 7">5.4.2.7</ecNumber>
    </recommendedName>
    <alternativeName>
        <fullName evidence="6">Phosphodeoxyribomutase</fullName>
    </alternativeName>
</protein>
<evidence type="ECO:0000256" key="5">
    <source>
        <dbReference type="ARBA" id="ARBA00023235"/>
    </source>
</evidence>
<feature type="binding site" evidence="6">
    <location>
        <position position="324"/>
    </location>
    <ligand>
        <name>Mn(2+)</name>
        <dbReference type="ChEBI" id="CHEBI:29035"/>
        <label>1</label>
    </ligand>
</feature>
<comment type="subcellular location">
    <subcellularLocation>
        <location evidence="6">Cytoplasm</location>
    </subcellularLocation>
</comment>
<comment type="catalytic activity">
    <reaction evidence="6">
        <text>alpha-D-ribose 1-phosphate = D-ribose 5-phosphate</text>
        <dbReference type="Rhea" id="RHEA:18793"/>
        <dbReference type="ChEBI" id="CHEBI:57720"/>
        <dbReference type="ChEBI" id="CHEBI:78346"/>
        <dbReference type="EC" id="5.4.2.7"/>
    </reaction>
</comment>
<evidence type="ECO:0000256" key="7">
    <source>
        <dbReference type="NCBIfam" id="TIGR01696"/>
    </source>
</evidence>
<dbReference type="PANTHER" id="PTHR21110">
    <property type="entry name" value="PHOSPHOPENTOMUTASE"/>
    <property type="match status" value="1"/>
</dbReference>
<dbReference type="InterPro" id="IPR006124">
    <property type="entry name" value="Metalloenzyme"/>
</dbReference>
<feature type="domain" description="Metalloenzyme" evidence="8">
    <location>
        <begin position="3"/>
        <end position="375"/>
    </location>
</feature>
<accession>A0A9D2IK87</accession>
<dbReference type="EC" id="5.4.2.7" evidence="6 7"/>
<dbReference type="SUPFAM" id="SSF143856">
    <property type="entry name" value="DeoB insert domain-like"/>
    <property type="match status" value="1"/>
</dbReference>
<reference evidence="9" key="1">
    <citation type="journal article" date="2021" name="PeerJ">
        <title>Extensive microbial diversity within the chicken gut microbiome revealed by metagenomics and culture.</title>
        <authorList>
            <person name="Gilroy R."/>
            <person name="Ravi A."/>
            <person name="Getino M."/>
            <person name="Pursley I."/>
            <person name="Horton D.L."/>
            <person name="Alikhan N.F."/>
            <person name="Baker D."/>
            <person name="Gharbi K."/>
            <person name="Hall N."/>
            <person name="Watson M."/>
            <person name="Adriaenssens E.M."/>
            <person name="Foster-Nyarko E."/>
            <person name="Jarju S."/>
            <person name="Secka A."/>
            <person name="Antonio M."/>
            <person name="Oren A."/>
            <person name="Chaudhuri R.R."/>
            <person name="La Ragione R."/>
            <person name="Hildebrand F."/>
            <person name="Pallen M.J."/>
        </authorList>
    </citation>
    <scope>NUCLEOTIDE SEQUENCE</scope>
    <source>
        <strain evidence="9">ChiGjej1B1-13045</strain>
    </source>
</reference>
<feature type="binding site" evidence="6">
    <location>
        <position position="323"/>
    </location>
    <ligand>
        <name>Mn(2+)</name>
        <dbReference type="ChEBI" id="CHEBI:29035"/>
        <label>1</label>
    </ligand>
</feature>
<evidence type="ECO:0000313" key="9">
    <source>
        <dbReference type="EMBL" id="HIZ13307.1"/>
    </source>
</evidence>
<feature type="binding site" evidence="6">
    <location>
        <position position="287"/>
    </location>
    <ligand>
        <name>Mn(2+)</name>
        <dbReference type="ChEBI" id="CHEBI:29035"/>
        <label>2</label>
    </ligand>
</feature>
<comment type="cofactor">
    <cofactor evidence="6">
        <name>Mn(2+)</name>
        <dbReference type="ChEBI" id="CHEBI:29035"/>
    </cofactor>
    <text evidence="6">Binds 2 manganese ions.</text>
</comment>
<evidence type="ECO:0000313" key="10">
    <source>
        <dbReference type="Proteomes" id="UP000824017"/>
    </source>
</evidence>
<dbReference type="Gene3D" id="3.40.720.10">
    <property type="entry name" value="Alkaline Phosphatase, subunit A"/>
    <property type="match status" value="1"/>
</dbReference>
<keyword evidence="4 6" id="KW-0464">Manganese</keyword>
<dbReference type="GO" id="GO:0000287">
    <property type="term" value="F:magnesium ion binding"/>
    <property type="evidence" value="ECO:0007669"/>
    <property type="project" value="UniProtKB-UniRule"/>
</dbReference>
<proteinExistence type="inferred from homology"/>
<dbReference type="Proteomes" id="UP000824017">
    <property type="component" value="Unassembled WGS sequence"/>
</dbReference>
<evidence type="ECO:0000256" key="3">
    <source>
        <dbReference type="ARBA" id="ARBA00022723"/>
    </source>
</evidence>
<keyword evidence="2 6" id="KW-0963">Cytoplasm</keyword>
<dbReference type="GO" id="GO:0005829">
    <property type="term" value="C:cytosol"/>
    <property type="evidence" value="ECO:0007669"/>
    <property type="project" value="TreeGrafter"/>
</dbReference>
<dbReference type="GO" id="GO:0009117">
    <property type="term" value="P:nucleotide metabolic process"/>
    <property type="evidence" value="ECO:0007669"/>
    <property type="project" value="UniProtKB-UniRule"/>
</dbReference>
<evidence type="ECO:0000256" key="4">
    <source>
        <dbReference type="ARBA" id="ARBA00023211"/>
    </source>
</evidence>
<comment type="function">
    <text evidence="6">Isomerase that catalyzes the conversion of deoxy-ribose 1-phosphate (dRib-1-P) and ribose 1-phosphate (Rib-1-P) to deoxy-ribose 5-phosphate (dRib-5-P) and ribose 5-phosphate (Rib-5-P), respectively.</text>
</comment>
<dbReference type="InterPro" id="IPR010045">
    <property type="entry name" value="DeoB"/>
</dbReference>
<dbReference type="GO" id="GO:0030145">
    <property type="term" value="F:manganese ion binding"/>
    <property type="evidence" value="ECO:0007669"/>
    <property type="project" value="UniProtKB-UniRule"/>
</dbReference>
<dbReference type="AlphaFoldDB" id="A0A9D2IK87"/>
<comment type="caution">
    <text evidence="9">The sequence shown here is derived from an EMBL/GenBank/DDBJ whole genome shotgun (WGS) entry which is preliminary data.</text>
</comment>
<dbReference type="PIRSF" id="PIRSF001491">
    <property type="entry name" value="Ppentomutase"/>
    <property type="match status" value="1"/>
</dbReference>
<dbReference type="InterPro" id="IPR024052">
    <property type="entry name" value="Phosphopentomutase_DeoB_cap_sf"/>
</dbReference>
<dbReference type="NCBIfam" id="TIGR01696">
    <property type="entry name" value="deoB"/>
    <property type="match status" value="1"/>
</dbReference>
<feature type="binding site" evidence="6">
    <location>
        <position position="282"/>
    </location>
    <ligand>
        <name>Mn(2+)</name>
        <dbReference type="ChEBI" id="CHEBI:29035"/>
        <label>2</label>
    </ligand>
</feature>
<dbReference type="PANTHER" id="PTHR21110:SF0">
    <property type="entry name" value="PHOSPHOPENTOMUTASE"/>
    <property type="match status" value="1"/>
</dbReference>
<reference evidence="9" key="2">
    <citation type="submission" date="2021-04" db="EMBL/GenBank/DDBJ databases">
        <authorList>
            <person name="Gilroy R."/>
        </authorList>
    </citation>
    <scope>NUCLEOTIDE SEQUENCE</scope>
    <source>
        <strain evidence="9">ChiGjej1B1-13045</strain>
    </source>
</reference>
<dbReference type="Gene3D" id="3.30.70.1250">
    <property type="entry name" value="Phosphopentomutase"/>
    <property type="match status" value="1"/>
</dbReference>
<dbReference type="CDD" id="cd16009">
    <property type="entry name" value="PPM"/>
    <property type="match status" value="1"/>
</dbReference>
<organism evidence="9 10">
    <name type="scientific">Candidatus Mediterraneibacter stercorigallinarum</name>
    <dbReference type="NCBI Taxonomy" id="2838686"/>
    <lineage>
        <taxon>Bacteria</taxon>
        <taxon>Bacillati</taxon>
        <taxon>Bacillota</taxon>
        <taxon>Clostridia</taxon>
        <taxon>Lachnospirales</taxon>
        <taxon>Lachnospiraceae</taxon>
        <taxon>Mediterraneibacter</taxon>
    </lineage>
</organism>
<gene>
    <name evidence="6" type="primary">deoB</name>
    <name evidence="9" type="ORF">H9817_05220</name>
</gene>
<evidence type="ECO:0000256" key="1">
    <source>
        <dbReference type="ARBA" id="ARBA00010373"/>
    </source>
</evidence>
<dbReference type="GO" id="GO:0006018">
    <property type="term" value="P:2-deoxyribose 1-phosphate catabolic process"/>
    <property type="evidence" value="ECO:0007669"/>
    <property type="project" value="UniProtKB-UniRule"/>
</dbReference>
<dbReference type="EMBL" id="DXCD01000132">
    <property type="protein sequence ID" value="HIZ13307.1"/>
    <property type="molecule type" value="Genomic_DNA"/>
</dbReference>
<dbReference type="GO" id="GO:0008973">
    <property type="term" value="F:phosphopentomutase activity"/>
    <property type="evidence" value="ECO:0007669"/>
    <property type="project" value="UniProtKB-UniRule"/>
</dbReference>
<dbReference type="Pfam" id="PF01676">
    <property type="entry name" value="Metalloenzyme"/>
    <property type="match status" value="1"/>
</dbReference>
<name>A0A9D2IK87_9FIRM</name>
<comment type="catalytic activity">
    <reaction evidence="6">
        <text>2-deoxy-alpha-D-ribose 1-phosphate = 2-deoxy-D-ribose 5-phosphate</text>
        <dbReference type="Rhea" id="RHEA:27658"/>
        <dbReference type="ChEBI" id="CHEBI:57259"/>
        <dbReference type="ChEBI" id="CHEBI:62877"/>
        <dbReference type="EC" id="5.4.2.7"/>
    </reaction>
</comment>
<keyword evidence="3 6" id="KW-0479">Metal-binding</keyword>
<feature type="binding site" evidence="6">
    <location>
        <position position="11"/>
    </location>
    <ligand>
        <name>Mn(2+)</name>
        <dbReference type="ChEBI" id="CHEBI:29035"/>
        <label>1</label>
    </ligand>
</feature>
<dbReference type="FunFam" id="3.30.70.1250:FF:000001">
    <property type="entry name" value="Phosphopentomutase"/>
    <property type="match status" value="1"/>
</dbReference>
<dbReference type="SUPFAM" id="SSF53649">
    <property type="entry name" value="Alkaline phosphatase-like"/>
    <property type="match status" value="1"/>
</dbReference>
<dbReference type="GO" id="GO:0043094">
    <property type="term" value="P:metabolic compound salvage"/>
    <property type="evidence" value="ECO:0007669"/>
    <property type="project" value="UniProtKB-UniRule"/>
</dbReference>
<evidence type="ECO:0000256" key="6">
    <source>
        <dbReference type="HAMAP-Rule" id="MF_00740"/>
    </source>
</evidence>
<dbReference type="NCBIfam" id="NF003766">
    <property type="entry name" value="PRK05362.1"/>
    <property type="match status" value="1"/>
</dbReference>
<dbReference type="HAMAP" id="MF_00740">
    <property type="entry name" value="Phosphopentomut"/>
    <property type="match status" value="1"/>
</dbReference>
<comment type="pathway">
    <text evidence="6">Carbohydrate degradation; 2-deoxy-D-ribose 1-phosphate degradation; D-glyceraldehyde 3-phosphate and acetaldehyde from 2-deoxy-alpha-D-ribose 1-phosphate: step 1/2.</text>
</comment>
<sequence length="391" mass="43470">MGKRVFLIVLDSAGAGEAPDAADFGDKGCDTIGTCARSGKLHVPHMESLGLYRIKGTSFQKDGGSIIGCYGKLREQSAGKDTTAGHWEIAGVVSEKPMPVYPHGFPDEVMEQFKKETGRDILCNKPYSGTEVIREYGREHERTGALIVYTSADSVFQIAAHEKIVPLEELYEDCRKARKLLTGEHSVGRVIARPFIGEYPDYQRTVNRHDFSLEPPEDTVLDALKKEQYAVIGVGKIYDIFAGRGLTETYPNEGNKKNMERVLALAEKEFEGLCFVNLVDFDMLYGHRNDIPGYTQALNDVDVQIGMLMDKMREEDLLIITADHGCDPGFPGTDHTREYVPCLLYGKKLKEGIDLGIGESFSDIAQTVAEYFGIKYQGAGGSFWGRIRRKD</sequence>